<keyword evidence="15" id="KW-1185">Reference proteome</keyword>
<evidence type="ECO:0000256" key="2">
    <source>
        <dbReference type="ARBA" id="ARBA00022448"/>
    </source>
</evidence>
<evidence type="ECO:0000256" key="1">
    <source>
        <dbReference type="ARBA" id="ARBA00004571"/>
    </source>
</evidence>
<dbReference type="SUPFAM" id="SSF56935">
    <property type="entry name" value="Porins"/>
    <property type="match status" value="1"/>
</dbReference>
<keyword evidence="2 8" id="KW-0813">Transport</keyword>
<dbReference type="Gene3D" id="2.60.40.1120">
    <property type="entry name" value="Carboxypeptidase-like, regulatory domain"/>
    <property type="match status" value="1"/>
</dbReference>
<keyword evidence="14" id="KW-0675">Receptor</keyword>
<evidence type="ECO:0000256" key="8">
    <source>
        <dbReference type="PROSITE-ProRule" id="PRU01360"/>
    </source>
</evidence>
<evidence type="ECO:0000256" key="10">
    <source>
        <dbReference type="SAM" id="MobiDB-lite"/>
    </source>
</evidence>
<feature type="region of interest" description="Disordered" evidence="10">
    <location>
        <begin position="281"/>
        <end position="305"/>
    </location>
</feature>
<dbReference type="EMBL" id="JBHRTF010000004">
    <property type="protein sequence ID" value="MFC3116541.1"/>
    <property type="molecule type" value="Genomic_DNA"/>
</dbReference>
<feature type="domain" description="TonB-dependent receptor plug" evidence="13">
    <location>
        <begin position="111"/>
        <end position="216"/>
    </location>
</feature>
<evidence type="ECO:0000259" key="13">
    <source>
        <dbReference type="Pfam" id="PF07715"/>
    </source>
</evidence>
<dbReference type="Gene3D" id="2.40.170.20">
    <property type="entry name" value="TonB-dependent receptor, beta-barrel domain"/>
    <property type="match status" value="1"/>
</dbReference>
<evidence type="ECO:0000256" key="3">
    <source>
        <dbReference type="ARBA" id="ARBA00022452"/>
    </source>
</evidence>
<evidence type="ECO:0000313" key="15">
    <source>
        <dbReference type="Proteomes" id="UP001595555"/>
    </source>
</evidence>
<accession>A0ABV7FID8</accession>
<keyword evidence="5 9" id="KW-0798">TonB box</keyword>
<proteinExistence type="inferred from homology"/>
<keyword evidence="7 8" id="KW-0998">Cell outer membrane</keyword>
<dbReference type="Pfam" id="PF13620">
    <property type="entry name" value="CarboxypepD_reg"/>
    <property type="match status" value="1"/>
</dbReference>
<dbReference type="InterPro" id="IPR000531">
    <property type="entry name" value="Beta-barrel_TonB"/>
</dbReference>
<evidence type="ECO:0000259" key="12">
    <source>
        <dbReference type="Pfam" id="PF00593"/>
    </source>
</evidence>
<keyword evidence="4 8" id="KW-0812">Transmembrane</keyword>
<evidence type="ECO:0000256" key="4">
    <source>
        <dbReference type="ARBA" id="ARBA00022692"/>
    </source>
</evidence>
<dbReference type="InterPro" id="IPR012910">
    <property type="entry name" value="Plug_dom"/>
</dbReference>
<comment type="subcellular location">
    <subcellularLocation>
        <location evidence="1 8">Cell outer membrane</location>
        <topology evidence="1 8">Multi-pass membrane protein</topology>
    </subcellularLocation>
</comment>
<dbReference type="InterPro" id="IPR039426">
    <property type="entry name" value="TonB-dep_rcpt-like"/>
</dbReference>
<protein>
    <submittedName>
        <fullName evidence="14">TonB-dependent receptor</fullName>
    </submittedName>
</protein>
<gene>
    <name evidence="14" type="ORF">ACFODX_13295</name>
</gene>
<dbReference type="InterPro" id="IPR036942">
    <property type="entry name" value="Beta-barrel_TonB_sf"/>
</dbReference>
<evidence type="ECO:0000256" key="6">
    <source>
        <dbReference type="ARBA" id="ARBA00023136"/>
    </source>
</evidence>
<dbReference type="Proteomes" id="UP001595555">
    <property type="component" value="Unassembled WGS sequence"/>
</dbReference>
<evidence type="ECO:0000313" key="14">
    <source>
        <dbReference type="EMBL" id="MFC3116541.1"/>
    </source>
</evidence>
<dbReference type="Gene3D" id="2.170.130.10">
    <property type="entry name" value="TonB-dependent receptor, plug domain"/>
    <property type="match status" value="1"/>
</dbReference>
<dbReference type="PANTHER" id="PTHR30069">
    <property type="entry name" value="TONB-DEPENDENT OUTER MEMBRANE RECEPTOR"/>
    <property type="match status" value="1"/>
</dbReference>
<dbReference type="PANTHER" id="PTHR30069:SF40">
    <property type="entry name" value="TONB-DEPENDENT RECEPTOR NMB0964-RELATED"/>
    <property type="match status" value="1"/>
</dbReference>
<name>A0ABV7FID8_9GAMM</name>
<sequence length="793" mass="87193">MKKSMLCLALAAASGSALAQVEGVVRDAAGLPIAGATVEVVGTKIRTSANEQGEFSLPQVTNKHVELHVFAPNYTHTTRHVHEGDGPVELVLSSTTLEIVNVIGLPWHASNMESAQPVNVLGGDALRARQSSTLGETLKHEVGVHSSYYGPVSSSPIIRGLEGPRVLVTQNGLDAGDASRVGPDHAVAAEASTARQIEILRGPATLFYGSGAIGGVVNVVDDRVPRTTETFGEWRVQQDSVADDKLVSGSGNTGVGSMGLHLDGFWRDADNYKIPGAAEVETHEEHEGEEHEEEGHEHSESNRLANSWSEAKGFNAGVSQVMDEGFVGLSYGLLDRQYAIPGHSHGDEETDVYADVKQHRIQLLSELDLEHDFFSASNTRFGFTDYEHSEIENGTVGTTFRNETAEARWELFHHPIAEWRGALSLHYKHSDFEAIGEEAFTPPSETGTLALGLMEERHFGDVLVQLGARIEQVKITADNFMVDLNEHEHGDEHEHDDEHAEEYLRVFAIDQESTPFSASAGVVWDFTPGYNLGVSYTHAERTPSAAELFSFGPHIGSGLYEVGALLQLVNDEDGEFHFDLARSDLELERSNNLDISLRKFEGDVGFILNAFYNRIDNYYYLADTGLTRESGDAHDHGAEDEHDHSSELPVFIYQARDAELYGFETEFIWQLAAPFKLSLTSDYIRAQLVDGGDLPRIPPLRLGARAQYESGNWQAELSSQHYFEQDQIDTYETTTDAYTLVDAQISYALRDGLKIYLKGNNLTDEYARVHASFLKDKAPLPARSFALGVSGSF</sequence>
<keyword evidence="3 8" id="KW-1134">Transmembrane beta strand</keyword>
<dbReference type="Pfam" id="PF00593">
    <property type="entry name" value="TonB_dep_Rec_b-barrel"/>
    <property type="match status" value="1"/>
</dbReference>
<comment type="caution">
    <text evidence="14">The sequence shown here is derived from an EMBL/GenBank/DDBJ whole genome shotgun (WGS) entry which is preliminary data.</text>
</comment>
<keyword evidence="11" id="KW-0732">Signal</keyword>
<reference evidence="15" key="1">
    <citation type="journal article" date="2019" name="Int. J. Syst. Evol. Microbiol.">
        <title>The Global Catalogue of Microorganisms (GCM) 10K type strain sequencing project: providing services to taxonomists for standard genome sequencing and annotation.</title>
        <authorList>
            <consortium name="The Broad Institute Genomics Platform"/>
            <consortium name="The Broad Institute Genome Sequencing Center for Infectious Disease"/>
            <person name="Wu L."/>
            <person name="Ma J."/>
        </authorList>
    </citation>
    <scope>NUCLEOTIDE SEQUENCE [LARGE SCALE GENOMIC DNA]</scope>
    <source>
        <strain evidence="15">KCTC 52237</strain>
    </source>
</reference>
<evidence type="ECO:0000256" key="7">
    <source>
        <dbReference type="ARBA" id="ARBA00023237"/>
    </source>
</evidence>
<feature type="domain" description="TonB-dependent receptor-like beta-barrel" evidence="12">
    <location>
        <begin position="350"/>
        <end position="762"/>
    </location>
</feature>
<feature type="compositionally biased region" description="Basic and acidic residues" evidence="10">
    <location>
        <begin position="281"/>
        <end position="301"/>
    </location>
</feature>
<dbReference type="InterPro" id="IPR037066">
    <property type="entry name" value="Plug_dom_sf"/>
</dbReference>
<dbReference type="PROSITE" id="PS52016">
    <property type="entry name" value="TONB_DEPENDENT_REC_3"/>
    <property type="match status" value="1"/>
</dbReference>
<comment type="similarity">
    <text evidence="8 9">Belongs to the TonB-dependent receptor family.</text>
</comment>
<evidence type="ECO:0000256" key="9">
    <source>
        <dbReference type="RuleBase" id="RU003357"/>
    </source>
</evidence>
<organism evidence="14 15">
    <name type="scientific">Cellvibrio fontiphilus</name>
    <dbReference type="NCBI Taxonomy" id="1815559"/>
    <lineage>
        <taxon>Bacteria</taxon>
        <taxon>Pseudomonadati</taxon>
        <taxon>Pseudomonadota</taxon>
        <taxon>Gammaproteobacteria</taxon>
        <taxon>Cellvibrionales</taxon>
        <taxon>Cellvibrionaceae</taxon>
        <taxon>Cellvibrio</taxon>
    </lineage>
</organism>
<evidence type="ECO:0000256" key="5">
    <source>
        <dbReference type="ARBA" id="ARBA00023077"/>
    </source>
</evidence>
<feature type="chain" id="PRO_5046005475" evidence="11">
    <location>
        <begin position="20"/>
        <end position="793"/>
    </location>
</feature>
<dbReference type="InterPro" id="IPR008969">
    <property type="entry name" value="CarboxyPept-like_regulatory"/>
</dbReference>
<feature type="signal peptide" evidence="11">
    <location>
        <begin position="1"/>
        <end position="19"/>
    </location>
</feature>
<keyword evidence="6 8" id="KW-0472">Membrane</keyword>
<dbReference type="SUPFAM" id="SSF49464">
    <property type="entry name" value="Carboxypeptidase regulatory domain-like"/>
    <property type="match status" value="1"/>
</dbReference>
<evidence type="ECO:0000256" key="11">
    <source>
        <dbReference type="SAM" id="SignalP"/>
    </source>
</evidence>
<dbReference type="Pfam" id="PF07715">
    <property type="entry name" value="Plug"/>
    <property type="match status" value="1"/>
</dbReference>
<dbReference type="RefSeq" id="WP_378120109.1">
    <property type="nucleotide sequence ID" value="NZ_JBHRTF010000004.1"/>
</dbReference>